<evidence type="ECO:0000313" key="3">
    <source>
        <dbReference type="Proteomes" id="UP000822688"/>
    </source>
</evidence>
<evidence type="ECO:0000259" key="1">
    <source>
        <dbReference type="Pfam" id="PF00646"/>
    </source>
</evidence>
<sequence length="483" mass="56128">MFCSNMMLSPRRRRQRAAEATSDAVVMDAKIWEKLEEDVLLEEVLPVMEIRDLCRFRAVCKRWSRLIYGPEFAKSIKSDVPYMLIAAEKFKLEQGHYNKWEICDTKTHKHYLLDDSFMNRLPMNRHRSIDTEILSNRRRPSSLPASQYIRSNLAADKGFICVLWRRENGHDTTIYVVNPVTKSFQQIPCFNSKTVRCSHERNAWFTMVVADDHLSFKLFVLQQFNLESSNVNDRYFFDSKVGRWQELSRPSFKTGLDIQYRMCHMLKIDKMVYTILIRYEIKTRHELFVYDTDQDLWTDLEVENIPHVRDFTQRRFKHPQLVASSGRLFFTVWEDTKFMCMQAGDDPNYGNIPPLGRQRIRIWEVDLASKKCEKVVPTNRIDLSGLINPEISLARQRVIDVNGSPKVLAIGTDDGCIVFTSVSGSSVAFRLSTRSWEHILPDWKSVDLGRLDQARRVGLFGCMMALTLLPVPSVAEPVPAVVP</sequence>
<name>A0A8T0ICB8_CERPU</name>
<gene>
    <name evidence="2" type="ORF">KC19_4G220200</name>
</gene>
<evidence type="ECO:0000313" key="2">
    <source>
        <dbReference type="EMBL" id="KAG0581042.1"/>
    </source>
</evidence>
<dbReference type="SUPFAM" id="SSF117281">
    <property type="entry name" value="Kelch motif"/>
    <property type="match status" value="1"/>
</dbReference>
<dbReference type="PANTHER" id="PTHR31672:SF2">
    <property type="entry name" value="F-BOX DOMAIN-CONTAINING PROTEIN"/>
    <property type="match status" value="1"/>
</dbReference>
<feature type="domain" description="F-box" evidence="1">
    <location>
        <begin position="48"/>
        <end position="72"/>
    </location>
</feature>
<protein>
    <recommendedName>
        <fullName evidence="1">F-box domain-containing protein</fullName>
    </recommendedName>
</protein>
<dbReference type="Pfam" id="PF00646">
    <property type="entry name" value="F-box"/>
    <property type="match status" value="1"/>
</dbReference>
<dbReference type="Proteomes" id="UP000822688">
    <property type="component" value="Chromosome 4"/>
</dbReference>
<organism evidence="2 3">
    <name type="scientific">Ceratodon purpureus</name>
    <name type="common">Fire moss</name>
    <name type="synonym">Dicranum purpureum</name>
    <dbReference type="NCBI Taxonomy" id="3225"/>
    <lineage>
        <taxon>Eukaryota</taxon>
        <taxon>Viridiplantae</taxon>
        <taxon>Streptophyta</taxon>
        <taxon>Embryophyta</taxon>
        <taxon>Bryophyta</taxon>
        <taxon>Bryophytina</taxon>
        <taxon>Bryopsida</taxon>
        <taxon>Dicranidae</taxon>
        <taxon>Pseudoditrichales</taxon>
        <taxon>Ditrichaceae</taxon>
        <taxon>Ceratodon</taxon>
    </lineage>
</organism>
<accession>A0A8T0ICB8</accession>
<dbReference type="InterPro" id="IPR050796">
    <property type="entry name" value="SCF_F-box_component"/>
</dbReference>
<dbReference type="SUPFAM" id="SSF81383">
    <property type="entry name" value="F-box domain"/>
    <property type="match status" value="1"/>
</dbReference>
<keyword evidence="3" id="KW-1185">Reference proteome</keyword>
<dbReference type="AlphaFoldDB" id="A0A8T0ICB8"/>
<dbReference type="Gene3D" id="2.120.10.80">
    <property type="entry name" value="Kelch-type beta propeller"/>
    <property type="match status" value="1"/>
</dbReference>
<comment type="caution">
    <text evidence="2">The sequence shown here is derived from an EMBL/GenBank/DDBJ whole genome shotgun (WGS) entry which is preliminary data.</text>
</comment>
<dbReference type="EMBL" id="CM026424">
    <property type="protein sequence ID" value="KAG0581042.1"/>
    <property type="molecule type" value="Genomic_DNA"/>
</dbReference>
<dbReference type="InterPro" id="IPR036047">
    <property type="entry name" value="F-box-like_dom_sf"/>
</dbReference>
<reference evidence="2" key="1">
    <citation type="submission" date="2020-06" db="EMBL/GenBank/DDBJ databases">
        <title>WGS assembly of Ceratodon purpureus strain R40.</title>
        <authorList>
            <person name="Carey S.B."/>
            <person name="Jenkins J."/>
            <person name="Shu S."/>
            <person name="Lovell J.T."/>
            <person name="Sreedasyam A."/>
            <person name="Maumus F."/>
            <person name="Tiley G.P."/>
            <person name="Fernandez-Pozo N."/>
            <person name="Barry K."/>
            <person name="Chen C."/>
            <person name="Wang M."/>
            <person name="Lipzen A."/>
            <person name="Daum C."/>
            <person name="Saski C.A."/>
            <person name="Payton A.C."/>
            <person name="Mcbreen J.C."/>
            <person name="Conrad R.E."/>
            <person name="Kollar L.M."/>
            <person name="Olsson S."/>
            <person name="Huttunen S."/>
            <person name="Landis J.B."/>
            <person name="Wickett N.J."/>
            <person name="Johnson M.G."/>
            <person name="Rensing S.A."/>
            <person name="Grimwood J."/>
            <person name="Schmutz J."/>
            <person name="Mcdaniel S.F."/>
        </authorList>
    </citation>
    <scope>NUCLEOTIDE SEQUENCE</scope>
    <source>
        <strain evidence="2">R40</strain>
    </source>
</reference>
<dbReference type="Gene3D" id="1.20.1280.50">
    <property type="match status" value="1"/>
</dbReference>
<proteinExistence type="predicted"/>
<dbReference type="InterPro" id="IPR001810">
    <property type="entry name" value="F-box_dom"/>
</dbReference>
<dbReference type="PANTHER" id="PTHR31672">
    <property type="entry name" value="BNACNNG10540D PROTEIN"/>
    <property type="match status" value="1"/>
</dbReference>
<dbReference type="InterPro" id="IPR015915">
    <property type="entry name" value="Kelch-typ_b-propeller"/>
</dbReference>